<name>A0A919S8L8_9ACTN</name>
<keyword evidence="12" id="KW-0378">Hydrolase</keyword>
<keyword evidence="6" id="KW-1003">Cell membrane</keyword>
<dbReference type="GO" id="GO:0005886">
    <property type="term" value="C:plasma membrane"/>
    <property type="evidence" value="ECO:0007669"/>
    <property type="project" value="UniProtKB-SubCell"/>
</dbReference>
<dbReference type="EMBL" id="BOQL01000022">
    <property type="protein sequence ID" value="GIM67572.1"/>
    <property type="molecule type" value="Genomic_DNA"/>
</dbReference>
<dbReference type="GO" id="GO:0000155">
    <property type="term" value="F:phosphorelay sensor kinase activity"/>
    <property type="evidence" value="ECO:0007669"/>
    <property type="project" value="InterPro"/>
</dbReference>
<dbReference type="Pfam" id="PF00672">
    <property type="entry name" value="HAMP"/>
    <property type="match status" value="1"/>
</dbReference>
<keyword evidence="14" id="KW-0460">Magnesium</keyword>
<dbReference type="Pfam" id="PF00512">
    <property type="entry name" value="HisKA"/>
    <property type="match status" value="1"/>
</dbReference>
<evidence type="ECO:0000256" key="18">
    <source>
        <dbReference type="ARBA" id="ARBA00023016"/>
    </source>
</evidence>
<evidence type="ECO:0000256" key="22">
    <source>
        <dbReference type="ARBA" id="ARBA00041776"/>
    </source>
</evidence>
<comment type="catalytic activity">
    <reaction evidence="1">
        <text>ATP + protein L-histidine = ADP + protein N-phospho-L-histidine.</text>
        <dbReference type="EC" id="2.7.13.3"/>
    </reaction>
</comment>
<dbReference type="SMART" id="SM00387">
    <property type="entry name" value="HATPase_c"/>
    <property type="match status" value="1"/>
</dbReference>
<evidence type="ECO:0000256" key="7">
    <source>
        <dbReference type="ARBA" id="ARBA00022553"/>
    </source>
</evidence>
<dbReference type="RefSeq" id="WP_212988810.1">
    <property type="nucleotide sequence ID" value="NZ_BAABEA010000005.1"/>
</dbReference>
<dbReference type="PROSITE" id="PS50109">
    <property type="entry name" value="HIS_KIN"/>
    <property type="match status" value="1"/>
</dbReference>
<keyword evidence="17" id="KW-0902">Two-component regulatory system</keyword>
<evidence type="ECO:0000256" key="2">
    <source>
        <dbReference type="ARBA" id="ARBA00001936"/>
    </source>
</evidence>
<evidence type="ECO:0000256" key="14">
    <source>
        <dbReference type="ARBA" id="ARBA00022842"/>
    </source>
</evidence>
<comment type="cofactor">
    <cofactor evidence="2">
        <name>Mn(2+)</name>
        <dbReference type="ChEBI" id="CHEBI:29035"/>
    </cofactor>
</comment>
<dbReference type="SMART" id="SM00304">
    <property type="entry name" value="HAMP"/>
    <property type="match status" value="1"/>
</dbReference>
<dbReference type="CDD" id="cd00075">
    <property type="entry name" value="HATPase"/>
    <property type="match status" value="1"/>
</dbReference>
<keyword evidence="13" id="KW-0067">ATP-binding</keyword>
<dbReference type="Pfam" id="PF02518">
    <property type="entry name" value="HATPase_c"/>
    <property type="match status" value="1"/>
</dbReference>
<feature type="transmembrane region" description="Helical" evidence="23">
    <location>
        <begin position="21"/>
        <end position="44"/>
    </location>
</feature>
<keyword evidence="18" id="KW-0346">Stress response</keyword>
<dbReference type="GO" id="GO:0005524">
    <property type="term" value="F:ATP binding"/>
    <property type="evidence" value="ECO:0007669"/>
    <property type="project" value="UniProtKB-KW"/>
</dbReference>
<dbReference type="Gene3D" id="6.10.340.10">
    <property type="match status" value="1"/>
</dbReference>
<evidence type="ECO:0000313" key="26">
    <source>
        <dbReference type="EMBL" id="GIM67572.1"/>
    </source>
</evidence>
<keyword evidence="9 23" id="KW-0812">Transmembrane</keyword>
<keyword evidence="19" id="KW-0843">Virulence</keyword>
<keyword evidence="16 23" id="KW-1133">Transmembrane helix</keyword>
<gene>
    <name evidence="26" type="ORF">Aau02nite_27870</name>
</gene>
<dbReference type="CDD" id="cd06225">
    <property type="entry name" value="HAMP"/>
    <property type="match status" value="1"/>
</dbReference>
<evidence type="ECO:0000256" key="17">
    <source>
        <dbReference type="ARBA" id="ARBA00023012"/>
    </source>
</evidence>
<evidence type="ECO:0000256" key="19">
    <source>
        <dbReference type="ARBA" id="ARBA00023026"/>
    </source>
</evidence>
<proteinExistence type="predicted"/>
<dbReference type="PROSITE" id="PS50885">
    <property type="entry name" value="HAMP"/>
    <property type="match status" value="1"/>
</dbReference>
<sequence>MSRPGGREKRRLARWWRRRSLRSRLTVIAATAIAVSVFVAFQVASELMDRKLRDTAEEQLRADSRVLATNAERAGLAQVELPPYPGSGRLVRVILPDGSTRTPAGQPALPPVSERAGRVAQGASTDLLESTDWNDGYRIYTLRAVDGAVQVADLADDSPVNQFGFGMLLIGLFCVGGGALVGRTVARTALAPIDRLTAAAVRVAHTRDLDADIPDEGGGEIRRLIQAINDMLAALRDSRRAQRLLAEDAAHELKTPLTSLRLNVELLIRLDRRGTLDSALPAESRTRLLNDLGAQLAELSTLAAELTDLARGDVSDESTELIDLADVVVAAATRARSRVPDIEVALDVTSVWVSGRPAALQRAVLNLIDNAGKWSPADQPVQVRLRTEGASAVLEVDDAGPGIDAADVPRVFDRFYRADSARALPGSGLGLSIVQRVVDAHGGRAAVARSARGGALLRVDLPAAAPPALSARPTAGEDTAVR</sequence>
<dbReference type="EC" id="2.7.13.3" evidence="5"/>
<comment type="cofactor">
    <cofactor evidence="3">
        <name>Mg(2+)</name>
        <dbReference type="ChEBI" id="CHEBI:18420"/>
    </cofactor>
</comment>
<keyword evidence="10" id="KW-0547">Nucleotide-binding</keyword>
<evidence type="ECO:0000256" key="6">
    <source>
        <dbReference type="ARBA" id="ARBA00022475"/>
    </source>
</evidence>
<evidence type="ECO:0000256" key="16">
    <source>
        <dbReference type="ARBA" id="ARBA00022989"/>
    </source>
</evidence>
<evidence type="ECO:0000256" key="10">
    <source>
        <dbReference type="ARBA" id="ARBA00022741"/>
    </source>
</evidence>
<evidence type="ECO:0000256" key="21">
    <source>
        <dbReference type="ARBA" id="ARBA00040454"/>
    </source>
</evidence>
<keyword evidence="7" id="KW-0597">Phosphoprotein</keyword>
<evidence type="ECO:0000259" key="25">
    <source>
        <dbReference type="PROSITE" id="PS50885"/>
    </source>
</evidence>
<evidence type="ECO:0000256" key="20">
    <source>
        <dbReference type="ARBA" id="ARBA00023211"/>
    </source>
</evidence>
<dbReference type="FunFam" id="1.10.287.130:FF:000031">
    <property type="entry name" value="Two-component sensor histidine kinase"/>
    <property type="match status" value="1"/>
</dbReference>
<evidence type="ECO:0000259" key="24">
    <source>
        <dbReference type="PROSITE" id="PS50109"/>
    </source>
</evidence>
<dbReference type="PRINTS" id="PR00344">
    <property type="entry name" value="BCTRLSENSOR"/>
</dbReference>
<dbReference type="PANTHER" id="PTHR44936:SF9">
    <property type="entry name" value="SENSOR PROTEIN CREC"/>
    <property type="match status" value="1"/>
</dbReference>
<dbReference type="InterPro" id="IPR003661">
    <property type="entry name" value="HisK_dim/P_dom"/>
</dbReference>
<dbReference type="SUPFAM" id="SSF47384">
    <property type="entry name" value="Homodimeric domain of signal transducing histidine kinase"/>
    <property type="match status" value="1"/>
</dbReference>
<evidence type="ECO:0000256" key="12">
    <source>
        <dbReference type="ARBA" id="ARBA00022801"/>
    </source>
</evidence>
<evidence type="ECO:0000256" key="1">
    <source>
        <dbReference type="ARBA" id="ARBA00000085"/>
    </source>
</evidence>
<evidence type="ECO:0000256" key="13">
    <source>
        <dbReference type="ARBA" id="ARBA00022840"/>
    </source>
</evidence>
<dbReference type="CDD" id="cd00082">
    <property type="entry name" value="HisKA"/>
    <property type="match status" value="1"/>
</dbReference>
<keyword evidence="27" id="KW-1185">Reference proteome</keyword>
<keyword evidence="20" id="KW-0464">Manganese</keyword>
<keyword evidence="11 26" id="KW-0418">Kinase</keyword>
<comment type="caution">
    <text evidence="26">The sequence shown here is derived from an EMBL/GenBank/DDBJ whole genome shotgun (WGS) entry which is preliminary data.</text>
</comment>
<accession>A0A919S8L8</accession>
<evidence type="ECO:0000256" key="5">
    <source>
        <dbReference type="ARBA" id="ARBA00012438"/>
    </source>
</evidence>
<keyword evidence="15" id="KW-0904">Protein phosphatase</keyword>
<feature type="domain" description="HAMP" evidence="25">
    <location>
        <begin position="187"/>
        <end position="240"/>
    </location>
</feature>
<dbReference type="Gene3D" id="1.10.287.130">
    <property type="match status" value="1"/>
</dbReference>
<dbReference type="PANTHER" id="PTHR44936">
    <property type="entry name" value="SENSOR PROTEIN CREC"/>
    <property type="match status" value="1"/>
</dbReference>
<feature type="domain" description="Histidine kinase" evidence="24">
    <location>
        <begin position="248"/>
        <end position="465"/>
    </location>
</feature>
<dbReference type="SUPFAM" id="SSF55874">
    <property type="entry name" value="ATPase domain of HSP90 chaperone/DNA topoisomerase II/histidine kinase"/>
    <property type="match status" value="1"/>
</dbReference>
<dbReference type="GO" id="GO:0004721">
    <property type="term" value="F:phosphoprotein phosphatase activity"/>
    <property type="evidence" value="ECO:0007669"/>
    <property type="project" value="UniProtKB-KW"/>
</dbReference>
<dbReference type="InterPro" id="IPR005467">
    <property type="entry name" value="His_kinase_dom"/>
</dbReference>
<dbReference type="InterPro" id="IPR003594">
    <property type="entry name" value="HATPase_dom"/>
</dbReference>
<protein>
    <recommendedName>
        <fullName evidence="21">Signal transduction histidine-protein kinase/phosphatase MprB</fullName>
        <ecNumber evidence="5">2.7.13.3</ecNumber>
    </recommendedName>
    <alternativeName>
        <fullName evidence="22">Mycobacterial persistence regulator B</fullName>
    </alternativeName>
</protein>
<dbReference type="InterPro" id="IPR003660">
    <property type="entry name" value="HAMP_dom"/>
</dbReference>
<dbReference type="SMART" id="SM00388">
    <property type="entry name" value="HisKA"/>
    <property type="match status" value="1"/>
</dbReference>
<evidence type="ECO:0000256" key="3">
    <source>
        <dbReference type="ARBA" id="ARBA00001946"/>
    </source>
</evidence>
<dbReference type="Proteomes" id="UP000681340">
    <property type="component" value="Unassembled WGS sequence"/>
</dbReference>
<evidence type="ECO:0000313" key="27">
    <source>
        <dbReference type="Proteomes" id="UP000681340"/>
    </source>
</evidence>
<dbReference type="InterPro" id="IPR036890">
    <property type="entry name" value="HATPase_C_sf"/>
</dbReference>
<evidence type="ECO:0000256" key="11">
    <source>
        <dbReference type="ARBA" id="ARBA00022777"/>
    </source>
</evidence>
<dbReference type="InterPro" id="IPR004358">
    <property type="entry name" value="Sig_transdc_His_kin-like_C"/>
</dbReference>
<dbReference type="Gene3D" id="3.30.565.10">
    <property type="entry name" value="Histidine kinase-like ATPase, C-terminal domain"/>
    <property type="match status" value="1"/>
</dbReference>
<dbReference type="InterPro" id="IPR050980">
    <property type="entry name" value="2C_sensor_his_kinase"/>
</dbReference>
<comment type="subcellular location">
    <subcellularLocation>
        <location evidence="4">Cell membrane</location>
        <topology evidence="4">Multi-pass membrane protein</topology>
    </subcellularLocation>
</comment>
<keyword evidence="23" id="KW-0472">Membrane</keyword>
<dbReference type="InterPro" id="IPR036097">
    <property type="entry name" value="HisK_dim/P_sf"/>
</dbReference>
<evidence type="ECO:0000256" key="23">
    <source>
        <dbReference type="SAM" id="Phobius"/>
    </source>
</evidence>
<keyword evidence="8" id="KW-0808">Transferase</keyword>
<dbReference type="SUPFAM" id="SSF158472">
    <property type="entry name" value="HAMP domain-like"/>
    <property type="match status" value="1"/>
</dbReference>
<evidence type="ECO:0000256" key="4">
    <source>
        <dbReference type="ARBA" id="ARBA00004651"/>
    </source>
</evidence>
<evidence type="ECO:0000256" key="15">
    <source>
        <dbReference type="ARBA" id="ARBA00022912"/>
    </source>
</evidence>
<reference evidence="26" key="1">
    <citation type="submission" date="2021-03" db="EMBL/GenBank/DDBJ databases">
        <title>Whole genome shotgun sequence of Actinoplanes auranticolor NBRC 12245.</title>
        <authorList>
            <person name="Komaki H."/>
            <person name="Tamura T."/>
        </authorList>
    </citation>
    <scope>NUCLEOTIDE SEQUENCE</scope>
    <source>
        <strain evidence="26">NBRC 12245</strain>
    </source>
</reference>
<evidence type="ECO:0000256" key="9">
    <source>
        <dbReference type="ARBA" id="ARBA00022692"/>
    </source>
</evidence>
<evidence type="ECO:0000256" key="8">
    <source>
        <dbReference type="ARBA" id="ARBA00022679"/>
    </source>
</evidence>
<dbReference type="AlphaFoldDB" id="A0A919S8L8"/>
<organism evidence="26 27">
    <name type="scientific">Actinoplanes auranticolor</name>
    <dbReference type="NCBI Taxonomy" id="47988"/>
    <lineage>
        <taxon>Bacteria</taxon>
        <taxon>Bacillati</taxon>
        <taxon>Actinomycetota</taxon>
        <taxon>Actinomycetes</taxon>
        <taxon>Micromonosporales</taxon>
        <taxon>Micromonosporaceae</taxon>
        <taxon>Actinoplanes</taxon>
    </lineage>
</organism>